<feature type="transmembrane region" description="Helical" evidence="1">
    <location>
        <begin position="6"/>
        <end position="24"/>
    </location>
</feature>
<gene>
    <name evidence="2" type="ORF">A2945_02635</name>
</gene>
<dbReference type="STRING" id="1798650.A2945_02635"/>
<dbReference type="Proteomes" id="UP000178880">
    <property type="component" value="Unassembled WGS sequence"/>
</dbReference>
<dbReference type="AlphaFoldDB" id="A0A1G2CEQ8"/>
<evidence type="ECO:0000313" key="3">
    <source>
        <dbReference type="Proteomes" id="UP000178880"/>
    </source>
</evidence>
<dbReference type="EMBL" id="MHLA01000013">
    <property type="protein sequence ID" value="OGY99865.1"/>
    <property type="molecule type" value="Genomic_DNA"/>
</dbReference>
<keyword evidence="1" id="KW-0812">Transmembrane</keyword>
<dbReference type="InterPro" id="IPR011990">
    <property type="entry name" value="TPR-like_helical_dom_sf"/>
</dbReference>
<dbReference type="SUPFAM" id="SSF81901">
    <property type="entry name" value="HCP-like"/>
    <property type="match status" value="1"/>
</dbReference>
<keyword evidence="1" id="KW-0472">Membrane</keyword>
<reference evidence="2 3" key="1">
    <citation type="journal article" date="2016" name="Nat. Commun.">
        <title>Thousands of microbial genomes shed light on interconnected biogeochemical processes in an aquifer system.</title>
        <authorList>
            <person name="Anantharaman K."/>
            <person name="Brown C.T."/>
            <person name="Hug L.A."/>
            <person name="Sharon I."/>
            <person name="Castelle C.J."/>
            <person name="Probst A.J."/>
            <person name="Thomas B.C."/>
            <person name="Singh A."/>
            <person name="Wilkins M.J."/>
            <person name="Karaoz U."/>
            <person name="Brodie E.L."/>
            <person name="Williams K.H."/>
            <person name="Hubbard S.S."/>
            <person name="Banfield J.F."/>
        </authorList>
    </citation>
    <scope>NUCLEOTIDE SEQUENCE [LARGE SCALE GENOMIC DNA]</scope>
</reference>
<sequence length="213" mass="24362">MDSLFKKIIAIIVSIFIFSVAYYGNFLPMRMSQTFIATLRSLQSVRSLDEFENTVSVALDIPSPIGKEELVRNVASVVMNLIQQNDKPEVIAEAIRFLDSYYDPIIARGTGMSFEQNLYVLGTINQLAFVRTNDTKYFLKAKKYYEQGLALGPKRPQFLYGMFDIYRTEGNVQKAVEIHDRIIAQWPDDQRIKDGLAKFLEFVATQQQPKPAN</sequence>
<evidence type="ECO:0000313" key="2">
    <source>
        <dbReference type="EMBL" id="OGY99865.1"/>
    </source>
</evidence>
<accession>A0A1G2CEQ8</accession>
<proteinExistence type="predicted"/>
<comment type="caution">
    <text evidence="2">The sequence shown here is derived from an EMBL/GenBank/DDBJ whole genome shotgun (WGS) entry which is preliminary data.</text>
</comment>
<keyword evidence="1" id="KW-1133">Transmembrane helix</keyword>
<organism evidence="2 3">
    <name type="scientific">Candidatus Liptonbacteria bacterium RIFCSPLOWO2_01_FULL_52_25</name>
    <dbReference type="NCBI Taxonomy" id="1798650"/>
    <lineage>
        <taxon>Bacteria</taxon>
        <taxon>Candidatus Liptoniibacteriota</taxon>
    </lineage>
</organism>
<evidence type="ECO:0000256" key="1">
    <source>
        <dbReference type="SAM" id="Phobius"/>
    </source>
</evidence>
<protein>
    <submittedName>
        <fullName evidence="2">Uncharacterized protein</fullName>
    </submittedName>
</protein>
<name>A0A1G2CEQ8_9BACT</name>
<dbReference type="Gene3D" id="1.25.40.10">
    <property type="entry name" value="Tetratricopeptide repeat domain"/>
    <property type="match status" value="1"/>
</dbReference>